<sequence>MTAQTKKPGDALIGWGAMIAILGVVIYFIALVSGGAGNPFLAFAMVVVGILLAILGYVKKNANR</sequence>
<name>A0ABQ1XC05_9MICC</name>
<accession>A0ABQ1XC05</accession>
<keyword evidence="1" id="KW-0472">Membrane</keyword>
<evidence type="ECO:0000256" key="1">
    <source>
        <dbReference type="SAM" id="Phobius"/>
    </source>
</evidence>
<evidence type="ECO:0000313" key="3">
    <source>
        <dbReference type="Proteomes" id="UP000596938"/>
    </source>
</evidence>
<dbReference type="EMBL" id="BMKU01000001">
    <property type="protein sequence ID" value="GGG83576.1"/>
    <property type="molecule type" value="Genomic_DNA"/>
</dbReference>
<keyword evidence="1" id="KW-1133">Transmembrane helix</keyword>
<keyword evidence="3" id="KW-1185">Reference proteome</keyword>
<evidence type="ECO:0008006" key="4">
    <source>
        <dbReference type="Google" id="ProtNLM"/>
    </source>
</evidence>
<comment type="caution">
    <text evidence="2">The sequence shown here is derived from an EMBL/GenBank/DDBJ whole genome shotgun (WGS) entry which is preliminary data.</text>
</comment>
<proteinExistence type="predicted"/>
<feature type="transmembrane region" description="Helical" evidence="1">
    <location>
        <begin position="12"/>
        <end position="34"/>
    </location>
</feature>
<protein>
    <recommendedName>
        <fullName evidence="4">LPXTG cell wall anchor domain-containing protein</fullName>
    </recommendedName>
</protein>
<reference evidence="3" key="1">
    <citation type="journal article" date="2019" name="Int. J. Syst. Evol. Microbiol.">
        <title>The Global Catalogue of Microorganisms (GCM) 10K type strain sequencing project: providing services to taxonomists for standard genome sequencing and annotation.</title>
        <authorList>
            <consortium name="The Broad Institute Genomics Platform"/>
            <consortium name="The Broad Institute Genome Sequencing Center for Infectious Disease"/>
            <person name="Wu L."/>
            <person name="Ma J."/>
        </authorList>
    </citation>
    <scope>NUCLEOTIDE SEQUENCE [LARGE SCALE GENOMIC DNA]</scope>
    <source>
        <strain evidence="3">CGMCC 1.1927</strain>
    </source>
</reference>
<feature type="transmembrane region" description="Helical" evidence="1">
    <location>
        <begin position="40"/>
        <end position="58"/>
    </location>
</feature>
<dbReference type="Proteomes" id="UP000596938">
    <property type="component" value="Unassembled WGS sequence"/>
</dbReference>
<organism evidence="2 3">
    <name type="scientific">Pseudarthrobacter polychromogenes</name>
    <dbReference type="NCBI Taxonomy" id="1676"/>
    <lineage>
        <taxon>Bacteria</taxon>
        <taxon>Bacillati</taxon>
        <taxon>Actinomycetota</taxon>
        <taxon>Actinomycetes</taxon>
        <taxon>Micrococcales</taxon>
        <taxon>Micrococcaceae</taxon>
        <taxon>Pseudarthrobacter</taxon>
    </lineage>
</organism>
<gene>
    <name evidence="2" type="ORF">GCM10011577_01280</name>
</gene>
<keyword evidence="1" id="KW-0812">Transmembrane</keyword>
<evidence type="ECO:0000313" key="2">
    <source>
        <dbReference type="EMBL" id="GGG83576.1"/>
    </source>
</evidence>
<dbReference type="RefSeq" id="WP_188808631.1">
    <property type="nucleotide sequence ID" value="NZ_BAAAWV010000001.1"/>
</dbReference>